<protein>
    <submittedName>
        <fullName evidence="10">Trans-aconitate 2-methyltransferase</fullName>
    </submittedName>
</protein>
<evidence type="ECO:0000256" key="9">
    <source>
        <dbReference type="ARBA" id="ARBA00047870"/>
    </source>
</evidence>
<evidence type="ECO:0000256" key="7">
    <source>
        <dbReference type="ARBA" id="ARBA00023242"/>
    </source>
</evidence>
<comment type="subcellular location">
    <subcellularLocation>
        <location evidence="1">Nucleus</location>
    </subcellularLocation>
</comment>
<evidence type="ECO:0000256" key="8">
    <source>
        <dbReference type="ARBA" id="ARBA00038158"/>
    </source>
</evidence>
<keyword evidence="5" id="KW-0805">Transcription regulation</keyword>
<keyword evidence="2" id="KW-0489">Methyltransferase</keyword>
<evidence type="ECO:0000313" key="10">
    <source>
        <dbReference type="EMBL" id="KAK4229733.1"/>
    </source>
</evidence>
<sequence>MSRSGESSATGGAPSEVINRTLEAYQENGRWYGGFKRGRCMTPVDEPELERLDILHKLFSVLRKEALHSAPLANPTSPRIMDVGCGTGIWGIDMADKYPLGHVLGIDLNFIQPEYIPSNIRFIQRDVEAPWQDLEPGTWDLIHLRMLNGNIASWPTMYNEVYRHLTPYHGHIEHVEVDWFPRTDEPGVVIEGTPIHKWANELLDVMDNLGRQLRVESNLIKQRLADAGFTDIKEEVLKVPYNAWSSDRHERELGRWFDLSMRTGYQALSLAPFARGLSRSAEEINAFIEQVYAQTHSKEFRAYVTVHVFTARKPQ</sequence>
<keyword evidence="4" id="KW-0949">S-adenosyl-L-methionine</keyword>
<dbReference type="Gene3D" id="3.40.50.150">
    <property type="entry name" value="Vaccinia Virus protein VP39"/>
    <property type="match status" value="1"/>
</dbReference>
<gene>
    <name evidence="10" type="ORF">QBC38DRAFT_508007</name>
</gene>
<keyword evidence="7" id="KW-0539">Nucleus</keyword>
<comment type="similarity">
    <text evidence="8">Belongs to the methyltransferase superfamily. LaeA methyltransferase family.</text>
</comment>
<evidence type="ECO:0000256" key="6">
    <source>
        <dbReference type="ARBA" id="ARBA00023163"/>
    </source>
</evidence>
<dbReference type="InterPro" id="IPR029063">
    <property type="entry name" value="SAM-dependent_MTases_sf"/>
</dbReference>
<dbReference type="GO" id="GO:0032259">
    <property type="term" value="P:methylation"/>
    <property type="evidence" value="ECO:0007669"/>
    <property type="project" value="UniProtKB-KW"/>
</dbReference>
<dbReference type="CDD" id="cd02440">
    <property type="entry name" value="AdoMet_MTases"/>
    <property type="match status" value="1"/>
</dbReference>
<dbReference type="Pfam" id="PF13489">
    <property type="entry name" value="Methyltransf_23"/>
    <property type="match status" value="1"/>
</dbReference>
<comment type="caution">
    <text evidence="10">The sequence shown here is derived from an EMBL/GenBank/DDBJ whole genome shotgun (WGS) entry which is preliminary data.</text>
</comment>
<keyword evidence="6" id="KW-0804">Transcription</keyword>
<keyword evidence="11" id="KW-1185">Reference proteome</keyword>
<evidence type="ECO:0000256" key="3">
    <source>
        <dbReference type="ARBA" id="ARBA00022679"/>
    </source>
</evidence>
<evidence type="ECO:0000256" key="2">
    <source>
        <dbReference type="ARBA" id="ARBA00022603"/>
    </source>
</evidence>
<evidence type="ECO:0000256" key="4">
    <source>
        <dbReference type="ARBA" id="ARBA00022691"/>
    </source>
</evidence>
<evidence type="ECO:0000256" key="1">
    <source>
        <dbReference type="ARBA" id="ARBA00004123"/>
    </source>
</evidence>
<dbReference type="EMBL" id="MU865305">
    <property type="protein sequence ID" value="KAK4229733.1"/>
    <property type="molecule type" value="Genomic_DNA"/>
</dbReference>
<dbReference type="SUPFAM" id="SSF53335">
    <property type="entry name" value="S-adenosyl-L-methionine-dependent methyltransferases"/>
    <property type="match status" value="1"/>
</dbReference>
<dbReference type="PANTHER" id="PTHR43591">
    <property type="entry name" value="METHYLTRANSFERASE"/>
    <property type="match status" value="1"/>
</dbReference>
<dbReference type="PANTHER" id="PTHR43591:SF30">
    <property type="entry name" value="PROTEIN-METHIONINE METHYLTRANSFERASE LAEA"/>
    <property type="match status" value="1"/>
</dbReference>
<name>A0AAN7BVG3_9PEZI</name>
<reference evidence="10" key="2">
    <citation type="submission" date="2023-05" db="EMBL/GenBank/DDBJ databases">
        <authorList>
            <consortium name="Lawrence Berkeley National Laboratory"/>
            <person name="Steindorff A."/>
            <person name="Hensen N."/>
            <person name="Bonometti L."/>
            <person name="Westerberg I."/>
            <person name="Brannstrom I.O."/>
            <person name="Guillou S."/>
            <person name="Cros-Aarteil S."/>
            <person name="Calhoun S."/>
            <person name="Haridas S."/>
            <person name="Kuo A."/>
            <person name="Mondo S."/>
            <person name="Pangilinan J."/>
            <person name="Riley R."/>
            <person name="Labutti K."/>
            <person name="Andreopoulos B."/>
            <person name="Lipzen A."/>
            <person name="Chen C."/>
            <person name="Yanf M."/>
            <person name="Daum C."/>
            <person name="Ng V."/>
            <person name="Clum A."/>
            <person name="Ohm R."/>
            <person name="Martin F."/>
            <person name="Silar P."/>
            <person name="Natvig D."/>
            <person name="Lalanne C."/>
            <person name="Gautier V."/>
            <person name="Ament-Velasquez S.L."/>
            <person name="Kruys A."/>
            <person name="Hutchinson M.I."/>
            <person name="Powell A.J."/>
            <person name="Barry K."/>
            <person name="Miller A.N."/>
            <person name="Grigoriev I.V."/>
            <person name="Debuchy R."/>
            <person name="Gladieux P."/>
            <person name="Thoren M.H."/>
            <person name="Johannesson H."/>
        </authorList>
    </citation>
    <scope>NUCLEOTIDE SEQUENCE</scope>
    <source>
        <strain evidence="10">CBS 990.96</strain>
    </source>
</reference>
<dbReference type="AlphaFoldDB" id="A0AAN7BVG3"/>
<proteinExistence type="inferred from homology"/>
<dbReference type="GO" id="GO:0005634">
    <property type="term" value="C:nucleus"/>
    <property type="evidence" value="ECO:0007669"/>
    <property type="project" value="UniProtKB-SubCell"/>
</dbReference>
<comment type="catalytic activity">
    <reaction evidence="9">
        <text>L-methionyl-[protein] + S-adenosyl-L-methionine = S-methyl-L-methionyl-[protein] + S-adenosyl-L-homocysteine</text>
        <dbReference type="Rhea" id="RHEA:60560"/>
        <dbReference type="Rhea" id="RHEA-COMP:12313"/>
        <dbReference type="Rhea" id="RHEA-COMP:15592"/>
        <dbReference type="ChEBI" id="CHEBI:16044"/>
        <dbReference type="ChEBI" id="CHEBI:57856"/>
        <dbReference type="ChEBI" id="CHEBI:59789"/>
        <dbReference type="ChEBI" id="CHEBI:142742"/>
    </reaction>
    <physiologicalReaction direction="left-to-right" evidence="9">
        <dbReference type="Rhea" id="RHEA:60561"/>
    </physiologicalReaction>
</comment>
<evidence type="ECO:0000256" key="5">
    <source>
        <dbReference type="ARBA" id="ARBA00023015"/>
    </source>
</evidence>
<keyword evidence="3" id="KW-0808">Transferase</keyword>
<dbReference type="Proteomes" id="UP001301958">
    <property type="component" value="Unassembled WGS sequence"/>
</dbReference>
<dbReference type="GO" id="GO:0008168">
    <property type="term" value="F:methyltransferase activity"/>
    <property type="evidence" value="ECO:0007669"/>
    <property type="project" value="UniProtKB-KW"/>
</dbReference>
<organism evidence="10 11">
    <name type="scientific">Podospora fimiseda</name>
    <dbReference type="NCBI Taxonomy" id="252190"/>
    <lineage>
        <taxon>Eukaryota</taxon>
        <taxon>Fungi</taxon>
        <taxon>Dikarya</taxon>
        <taxon>Ascomycota</taxon>
        <taxon>Pezizomycotina</taxon>
        <taxon>Sordariomycetes</taxon>
        <taxon>Sordariomycetidae</taxon>
        <taxon>Sordariales</taxon>
        <taxon>Podosporaceae</taxon>
        <taxon>Podospora</taxon>
    </lineage>
</organism>
<evidence type="ECO:0000313" key="11">
    <source>
        <dbReference type="Proteomes" id="UP001301958"/>
    </source>
</evidence>
<reference evidence="10" key="1">
    <citation type="journal article" date="2023" name="Mol. Phylogenet. Evol.">
        <title>Genome-scale phylogeny and comparative genomics of the fungal order Sordariales.</title>
        <authorList>
            <person name="Hensen N."/>
            <person name="Bonometti L."/>
            <person name="Westerberg I."/>
            <person name="Brannstrom I.O."/>
            <person name="Guillou S."/>
            <person name="Cros-Aarteil S."/>
            <person name="Calhoun S."/>
            <person name="Haridas S."/>
            <person name="Kuo A."/>
            <person name="Mondo S."/>
            <person name="Pangilinan J."/>
            <person name="Riley R."/>
            <person name="LaButti K."/>
            <person name="Andreopoulos B."/>
            <person name="Lipzen A."/>
            <person name="Chen C."/>
            <person name="Yan M."/>
            <person name="Daum C."/>
            <person name="Ng V."/>
            <person name="Clum A."/>
            <person name="Steindorff A."/>
            <person name="Ohm R.A."/>
            <person name="Martin F."/>
            <person name="Silar P."/>
            <person name="Natvig D.O."/>
            <person name="Lalanne C."/>
            <person name="Gautier V."/>
            <person name="Ament-Velasquez S.L."/>
            <person name="Kruys A."/>
            <person name="Hutchinson M.I."/>
            <person name="Powell A.J."/>
            <person name="Barry K."/>
            <person name="Miller A.N."/>
            <person name="Grigoriev I.V."/>
            <person name="Debuchy R."/>
            <person name="Gladieux P."/>
            <person name="Hiltunen Thoren M."/>
            <person name="Johannesson H."/>
        </authorList>
    </citation>
    <scope>NUCLEOTIDE SEQUENCE</scope>
    <source>
        <strain evidence="10">CBS 990.96</strain>
    </source>
</reference>
<accession>A0AAN7BVG3</accession>